<feature type="region of interest" description="Disordered" evidence="1">
    <location>
        <begin position="1"/>
        <end position="23"/>
    </location>
</feature>
<dbReference type="EMBL" id="SMKI01000732">
    <property type="protein sequence ID" value="TDC61620.1"/>
    <property type="molecule type" value="Genomic_DNA"/>
</dbReference>
<evidence type="ECO:0000313" key="2">
    <source>
        <dbReference type="EMBL" id="TDC61620.1"/>
    </source>
</evidence>
<feature type="compositionally biased region" description="Basic residues" evidence="1">
    <location>
        <begin position="364"/>
        <end position="373"/>
    </location>
</feature>
<gene>
    <name evidence="2" type="ORF">E1283_35315</name>
</gene>
<dbReference type="RefSeq" id="WP_132822251.1">
    <property type="nucleotide sequence ID" value="NZ_SMKI01000732.1"/>
</dbReference>
<comment type="caution">
    <text evidence="2">The sequence shown here is derived from an EMBL/GenBank/DDBJ whole genome shotgun (WGS) entry which is preliminary data.</text>
</comment>
<reference evidence="2 3" key="1">
    <citation type="submission" date="2019-03" db="EMBL/GenBank/DDBJ databases">
        <title>Draft genome sequences of novel Actinobacteria.</title>
        <authorList>
            <person name="Sahin N."/>
            <person name="Ay H."/>
            <person name="Saygin H."/>
        </authorList>
    </citation>
    <scope>NUCLEOTIDE SEQUENCE [LARGE SCALE GENOMIC DNA]</scope>
    <source>
        <strain evidence="2 3">DSM 41900</strain>
    </source>
</reference>
<feature type="region of interest" description="Disordered" evidence="1">
    <location>
        <begin position="364"/>
        <end position="389"/>
    </location>
</feature>
<keyword evidence="3" id="KW-1185">Reference proteome</keyword>
<dbReference type="Pfam" id="PF13469">
    <property type="entry name" value="Sulfotransfer_3"/>
    <property type="match status" value="1"/>
</dbReference>
<dbReference type="PANTHER" id="PTHR36451:SF1">
    <property type="entry name" value="OMEGA-HYDROXY-BETA-DIHYDROMENAQUINONE-9 SULFOTRANSFERASE STF3"/>
    <property type="match status" value="1"/>
</dbReference>
<dbReference type="InterPro" id="IPR052736">
    <property type="entry name" value="Stf3_sulfotransferase"/>
</dbReference>
<dbReference type="SUPFAM" id="SSF52540">
    <property type="entry name" value="P-loop containing nucleoside triphosphate hydrolases"/>
    <property type="match status" value="1"/>
</dbReference>
<protein>
    <submittedName>
        <fullName evidence="2">Sulfotransferase</fullName>
    </submittedName>
</protein>
<name>A0A4R4SEB3_9ACTN</name>
<dbReference type="AlphaFoldDB" id="A0A4R4SEB3"/>
<dbReference type="Gene3D" id="3.40.50.300">
    <property type="entry name" value="P-loop containing nucleotide triphosphate hydrolases"/>
    <property type="match status" value="1"/>
</dbReference>
<evidence type="ECO:0000256" key="1">
    <source>
        <dbReference type="SAM" id="MobiDB-lite"/>
    </source>
</evidence>
<keyword evidence="2" id="KW-0808">Transferase</keyword>
<proteinExistence type="predicted"/>
<dbReference type="InterPro" id="IPR027417">
    <property type="entry name" value="P-loop_NTPase"/>
</dbReference>
<sequence length="389" mass="42467">MIRDETGRTGPRHPTAPGRATTGRLDAAELCDQAMRLTGLDDFGVPSHESALAHLTASLESQARLNPHGRAEVRALLLGALRTRLRLHATALPPPDPALGRGPVVLVGLPRTGSTLLHALLAHHRALRAPRLWELLAPLTSPGTSEDQLVDAAHRHVTEHFRAAPDLRRIHPMSATGPEECEYLMNTDFRNAVLATISYRLPGYAAWLMDQDLTGAYRLHRTQLRHILARRPAPAGARLLLKSPSHVWHLPALAAVYPRARLVVLERETDAAIGSVCGLTLAARRKRSDDVDPREIGRQMTAATRTALDRLRAFTADPPPGVRCLTVTFRELTGAPEATAERVSEWLGLPVTASVRDRWRAHLAGHPRPRHDHPRGLCGLPPTGAPPAT</sequence>
<organism evidence="2 3">
    <name type="scientific">Streptomyces hainanensis</name>
    <dbReference type="NCBI Taxonomy" id="402648"/>
    <lineage>
        <taxon>Bacteria</taxon>
        <taxon>Bacillati</taxon>
        <taxon>Actinomycetota</taxon>
        <taxon>Actinomycetes</taxon>
        <taxon>Kitasatosporales</taxon>
        <taxon>Streptomycetaceae</taxon>
        <taxon>Streptomyces</taxon>
    </lineage>
</organism>
<evidence type="ECO:0000313" key="3">
    <source>
        <dbReference type="Proteomes" id="UP000295345"/>
    </source>
</evidence>
<accession>A0A4R4SEB3</accession>
<dbReference type="Proteomes" id="UP000295345">
    <property type="component" value="Unassembled WGS sequence"/>
</dbReference>
<dbReference type="OrthoDB" id="9777890at2"/>
<dbReference type="PANTHER" id="PTHR36451">
    <property type="entry name" value="PAPS-DEPENDENT SULFOTRANSFERASE STF3"/>
    <property type="match status" value="1"/>
</dbReference>
<dbReference type="GO" id="GO:0016740">
    <property type="term" value="F:transferase activity"/>
    <property type="evidence" value="ECO:0007669"/>
    <property type="project" value="UniProtKB-KW"/>
</dbReference>